<evidence type="ECO:0000313" key="4">
    <source>
        <dbReference type="Proteomes" id="UP000243661"/>
    </source>
</evidence>
<dbReference type="PROSITE" id="PS00061">
    <property type="entry name" value="ADH_SHORT"/>
    <property type="match status" value="1"/>
</dbReference>
<gene>
    <name evidence="3" type="ORF">GA0116959_106102</name>
</gene>
<dbReference type="PANTHER" id="PTHR42879:SF2">
    <property type="entry name" value="3-OXOACYL-[ACYL-CARRIER-PROTEIN] REDUCTASE FABG"/>
    <property type="match status" value="1"/>
</dbReference>
<dbReference type="EMBL" id="FMBK01000006">
    <property type="protein sequence ID" value="SCC71882.1"/>
    <property type="molecule type" value="Genomic_DNA"/>
</dbReference>
<dbReference type="GO" id="GO:0016491">
    <property type="term" value="F:oxidoreductase activity"/>
    <property type="evidence" value="ECO:0007669"/>
    <property type="project" value="UniProtKB-KW"/>
</dbReference>
<dbReference type="InterPro" id="IPR020904">
    <property type="entry name" value="Sc_DH/Rdtase_CS"/>
</dbReference>
<reference evidence="3 4" key="1">
    <citation type="submission" date="2016-08" db="EMBL/GenBank/DDBJ databases">
        <authorList>
            <person name="Seilhamer J.J."/>
        </authorList>
    </citation>
    <scope>NUCLEOTIDE SEQUENCE [LARGE SCALE GENOMIC DNA]</scope>
    <source>
        <strain evidence="3 4">ANC 4874</strain>
    </source>
</reference>
<dbReference type="FunFam" id="3.40.50.720:FF:000173">
    <property type="entry name" value="3-oxoacyl-[acyl-carrier protein] reductase"/>
    <property type="match status" value="1"/>
</dbReference>
<dbReference type="InterPro" id="IPR036291">
    <property type="entry name" value="NAD(P)-bd_dom_sf"/>
</dbReference>
<name>A0A1C4GUN5_9GAMM</name>
<dbReference type="SUPFAM" id="SSF51735">
    <property type="entry name" value="NAD(P)-binding Rossmann-fold domains"/>
    <property type="match status" value="1"/>
</dbReference>
<dbReference type="RefSeq" id="WP_092719526.1">
    <property type="nucleotide sequence ID" value="NZ_FMBK01000006.1"/>
</dbReference>
<dbReference type="Pfam" id="PF13561">
    <property type="entry name" value="adh_short_C2"/>
    <property type="match status" value="1"/>
</dbReference>
<protein>
    <submittedName>
        <fullName evidence="3">3-oxoacyl-[acyl-carrier protein] reductase</fullName>
    </submittedName>
</protein>
<accession>A0A1C4GUN5</accession>
<dbReference type="PANTHER" id="PTHR42879">
    <property type="entry name" value="3-OXOACYL-(ACYL-CARRIER-PROTEIN) REDUCTASE"/>
    <property type="match status" value="1"/>
</dbReference>
<comment type="similarity">
    <text evidence="1">Belongs to the short-chain dehydrogenases/reductases (SDR) family.</text>
</comment>
<dbReference type="InterPro" id="IPR050259">
    <property type="entry name" value="SDR"/>
</dbReference>
<dbReference type="Proteomes" id="UP000243661">
    <property type="component" value="Unassembled WGS sequence"/>
</dbReference>
<dbReference type="InterPro" id="IPR002347">
    <property type="entry name" value="SDR_fam"/>
</dbReference>
<proteinExistence type="inferred from homology"/>
<dbReference type="GO" id="GO:0032787">
    <property type="term" value="P:monocarboxylic acid metabolic process"/>
    <property type="evidence" value="ECO:0007669"/>
    <property type="project" value="UniProtKB-ARBA"/>
</dbReference>
<dbReference type="OrthoDB" id="9806974at2"/>
<keyword evidence="2" id="KW-0560">Oxidoreductase</keyword>
<evidence type="ECO:0000313" key="3">
    <source>
        <dbReference type="EMBL" id="SCC71882.1"/>
    </source>
</evidence>
<organism evidence="3 4">
    <name type="scientific">Acinetobacter albensis</name>
    <dbReference type="NCBI Taxonomy" id="1673609"/>
    <lineage>
        <taxon>Bacteria</taxon>
        <taxon>Pseudomonadati</taxon>
        <taxon>Pseudomonadota</taxon>
        <taxon>Gammaproteobacteria</taxon>
        <taxon>Moraxellales</taxon>
        <taxon>Moraxellaceae</taxon>
        <taxon>Acinetobacter</taxon>
    </lineage>
</organism>
<evidence type="ECO:0000256" key="1">
    <source>
        <dbReference type="ARBA" id="ARBA00006484"/>
    </source>
</evidence>
<evidence type="ECO:0000256" key="2">
    <source>
        <dbReference type="ARBA" id="ARBA00023002"/>
    </source>
</evidence>
<dbReference type="AlphaFoldDB" id="A0A1C4GUN5"/>
<dbReference type="NCBIfam" id="NF009466">
    <property type="entry name" value="PRK12826.1-2"/>
    <property type="match status" value="1"/>
</dbReference>
<sequence>MQSSKFKDRTVLVTGAGSGIGAKIAEHFGLLGATVAIVDLNNVVLEAKKNELLAKGINALAYCADISNYESCKKAYAYFYNEIGFIDTLINNAGISPKHDGKPYKIWDLPPEEWNTVVNVNLNGTFNFIRILVPEMINNKFGKIINTSSVAAHAFLPIVSCHYSATKAAITGLTRHLAGELGSFNINVNAVAPGRIETPMVTAVGEEVNSMFIADTPLGRLGTPQEVADVIEFLASDQSHFVTGQVIDVSGGWLMR</sequence>
<dbReference type="Gene3D" id="3.40.50.720">
    <property type="entry name" value="NAD(P)-binding Rossmann-like Domain"/>
    <property type="match status" value="1"/>
</dbReference>
<dbReference type="PRINTS" id="PR00081">
    <property type="entry name" value="GDHRDH"/>
</dbReference>
<dbReference type="PRINTS" id="PR00080">
    <property type="entry name" value="SDRFAMILY"/>
</dbReference>